<dbReference type="FunCoup" id="A0A6P6XX01">
    <property type="interactions" value="165"/>
</dbReference>
<organism evidence="5 6">
    <name type="scientific">Dermatophagoides pteronyssinus</name>
    <name type="common">European house dust mite</name>
    <dbReference type="NCBI Taxonomy" id="6956"/>
    <lineage>
        <taxon>Eukaryota</taxon>
        <taxon>Metazoa</taxon>
        <taxon>Ecdysozoa</taxon>
        <taxon>Arthropoda</taxon>
        <taxon>Chelicerata</taxon>
        <taxon>Arachnida</taxon>
        <taxon>Acari</taxon>
        <taxon>Acariformes</taxon>
        <taxon>Sarcoptiformes</taxon>
        <taxon>Astigmata</taxon>
        <taxon>Psoroptidia</taxon>
        <taxon>Analgoidea</taxon>
        <taxon>Pyroglyphidae</taxon>
        <taxon>Dermatophagoidinae</taxon>
        <taxon>Dermatophagoides</taxon>
    </lineage>
</organism>
<dbReference type="PRINTS" id="PR00081">
    <property type="entry name" value="GDHRDH"/>
</dbReference>
<evidence type="ECO:0000313" key="5">
    <source>
        <dbReference type="Proteomes" id="UP000515146"/>
    </source>
</evidence>
<comment type="subcellular location">
    <subcellularLocation>
        <location evidence="1">Cytoplasm</location>
    </subcellularLocation>
</comment>
<dbReference type="InParanoid" id="A0A6P6XX01"/>
<dbReference type="InterPro" id="IPR051721">
    <property type="entry name" value="Biopterin_syn/organic_redct"/>
</dbReference>
<keyword evidence="2" id="KW-0963">Cytoplasm</keyword>
<accession>A0A6P6XX01</accession>
<dbReference type="GO" id="GO:0005737">
    <property type="term" value="C:cytoplasm"/>
    <property type="evidence" value="ECO:0007669"/>
    <property type="project" value="UniProtKB-SubCell"/>
</dbReference>
<dbReference type="Pfam" id="PF00106">
    <property type="entry name" value="adh_short"/>
    <property type="match status" value="1"/>
</dbReference>
<keyword evidence="4" id="KW-0560">Oxidoreductase</keyword>
<dbReference type="GO" id="GO:0006729">
    <property type="term" value="P:tetrahydrobiopterin biosynthetic process"/>
    <property type="evidence" value="ECO:0007669"/>
    <property type="project" value="TreeGrafter"/>
</dbReference>
<dbReference type="AlphaFoldDB" id="A0A6P6XX01"/>
<dbReference type="OrthoDB" id="6423088at2759"/>
<evidence type="ECO:0000256" key="2">
    <source>
        <dbReference type="ARBA" id="ARBA00022490"/>
    </source>
</evidence>
<dbReference type="SUPFAM" id="SSF51735">
    <property type="entry name" value="NAD(P)-binding Rossmann-fold domains"/>
    <property type="match status" value="1"/>
</dbReference>
<evidence type="ECO:0000256" key="3">
    <source>
        <dbReference type="ARBA" id="ARBA00022857"/>
    </source>
</evidence>
<evidence type="ECO:0000313" key="6">
    <source>
        <dbReference type="RefSeq" id="XP_027197613.1"/>
    </source>
</evidence>
<evidence type="ECO:0000256" key="1">
    <source>
        <dbReference type="ARBA" id="ARBA00004496"/>
    </source>
</evidence>
<dbReference type="InterPro" id="IPR002347">
    <property type="entry name" value="SDR_fam"/>
</dbReference>
<dbReference type="KEGG" id="dpte:113791956"/>
<dbReference type="InterPro" id="IPR036291">
    <property type="entry name" value="NAD(P)-bd_dom_sf"/>
</dbReference>
<dbReference type="PANTHER" id="PTHR44085">
    <property type="entry name" value="SEPIAPTERIN REDUCTASE"/>
    <property type="match status" value="1"/>
</dbReference>
<keyword evidence="5" id="KW-1185">Reference proteome</keyword>
<protein>
    <submittedName>
        <fullName evidence="6">Sepiapterin reductase-like</fullName>
    </submittedName>
</protein>
<evidence type="ECO:0000256" key="4">
    <source>
        <dbReference type="ARBA" id="ARBA00023002"/>
    </source>
</evidence>
<reference evidence="6" key="1">
    <citation type="submission" date="2025-08" db="UniProtKB">
        <authorList>
            <consortium name="RefSeq"/>
        </authorList>
    </citation>
    <scope>IDENTIFICATION</scope>
    <source>
        <strain evidence="6">Airmid</strain>
    </source>
</reference>
<dbReference type="Proteomes" id="UP000515146">
    <property type="component" value="Unplaced"/>
</dbReference>
<keyword evidence="3" id="KW-0521">NADP</keyword>
<proteinExistence type="predicted"/>
<dbReference type="Gene3D" id="3.40.50.720">
    <property type="entry name" value="NAD(P)-binding Rossmann-like Domain"/>
    <property type="match status" value="1"/>
</dbReference>
<sequence>MSSKSHSIFRSNRCCLIITGASKGFGRILAKKFANQFSDQFTDDKESIIKFILIARNVNEIDSLANELRSIDSRINISKIITDLAETKAIDDISQEFERNQNNLSRPYDHYILIHNAGSIGKATELCKTVNVNDADKRNAYYRLNLYSVMEMTGIFLRHIETKPNVSHCHIINVSSLAAIQPMSGMLDYCVGKAAREAYFKQLSNELTANNDSKRTKTKYRLLNYAPGPLDTEMFRQLQQESTLQEQFREIIPLKPEDSADKLFQILHEDKFANAAHVDYYD</sequence>
<name>A0A6P6XX01_DERPT</name>
<dbReference type="OMA" id="GFAQECP"/>
<dbReference type="RefSeq" id="XP_027197613.1">
    <property type="nucleotide sequence ID" value="XM_027341812.1"/>
</dbReference>
<dbReference type="GO" id="GO:0004757">
    <property type="term" value="F:sepiapterin reductase (NADP+) activity"/>
    <property type="evidence" value="ECO:0007669"/>
    <property type="project" value="TreeGrafter"/>
</dbReference>
<gene>
    <name evidence="6" type="primary">LOC113791956</name>
</gene>
<dbReference type="PANTHER" id="PTHR44085:SF2">
    <property type="entry name" value="SEPIAPTERIN REDUCTASE"/>
    <property type="match status" value="1"/>
</dbReference>